<sequence length="1165" mass="129832">MAGPSHQSNSVRLLSFDGGGVPGLSSLIIIYELMKRAQAQLDLPNVPRPCEMFDVIAGTGTGGIIAILLGRLGLQVEDAIEAYQQIIKDAFSERKLSGEGAFKTTNLENSITRLVAQHTGRSDTQMVDPRGSGCKTFVCAMQADNMTAGIPTLIRTYSVPENDGPKCRITQAALATAVTTGYFKPVTINESGIGVTYIDGGMSGNNPTAHMLAEVGQMFADRNISCVFSIGSGHLRLISLKSKDIGVAIAQDSERVAQEMARRFQYTTDVYFRFNVDQGMQNIGATDWEKMPEVVSHTQQHIKLFEVTSKLTEAAKALVTPPAFVPAKQLNGIIPPTDIFKAPQSCPLPSATFVGQEDVLTQMNHCIFDGTEGRHIFVLYGLGGAGKTQLALKFTQIYRNKFSEVFYIDASSANTIEADLASFAVLKKSGKTYDSAIEWLANCQERWLLILNNADDTSVSLREYFPPCSYGDILITTRNRQLISYAQGTNAYCQIARMALEDGKKLLLKRSRVPWDDVNGKIAEAIVTELGLLALAIAQAGAYICVHECGLAAYLDMYREYQGELLEQYKDLTQKLDDYQWTVFTTWRVSLRKLSPRAVELFYLLAFMHHDRILEETLRRACLKIAPNERVALTEEYFTAERTVADFLSTFRSNGSWYRPAFFNLVTEIRSYSLIDFDPTSGYYSIHPLVHSWIRTTVEQIYEAERRTTILLALSIDNEFGADDHEYRTKLVSHIDALSTEFRSDPNIARKFAMVYDEAGRFQVAKSLREAVVEADKQILGVDHPETFTDMLDLANACLRNGELREAEELHIAVLEGRTRVLGEAHPDTYRAMAYLALTYHDQSRHQEAKVLQVKVLEAAKELLGPEARETLLSQLALATTYQSLGRLYEAKSLFAESVKVQKRVLGASHPATLTTMHNLAGLLELLDELDDAETLAAEVLQARRHISGEDHPDTLSILGVIAGVKWRRGQYAEAAKIQEQLHETQRRTLGELHPQTLCNRANLACSYQSLGRLVEAEKIYQQVLEAKTRVHGREHPDMTSNISNLASVYSSLGRQAEAEAIMVEALAIRSRTSGDNTTPVLAALKINLAELYVKQGRWKEAEVLMREAVATRMAIYGLEHFQVKLCLQSLSEIESTLWRESVMKYMYYLVGLLLALLSIALMCS</sequence>
<dbReference type="Gene3D" id="3.40.1090.10">
    <property type="entry name" value="Cytosolic phospholipase A2 catalytic domain"/>
    <property type="match status" value="1"/>
</dbReference>
<dbReference type="AlphaFoldDB" id="A0A8H3ANI1"/>
<feature type="transmembrane region" description="Helical" evidence="3">
    <location>
        <begin position="1146"/>
        <end position="1164"/>
    </location>
</feature>
<dbReference type="Pfam" id="PF13424">
    <property type="entry name" value="TPR_12"/>
    <property type="match status" value="3"/>
</dbReference>
<accession>A0A8H3ANI1</accession>
<dbReference type="InterPro" id="IPR027417">
    <property type="entry name" value="P-loop_NTPase"/>
</dbReference>
<name>A0A8H3ANI1_9AGAM</name>
<evidence type="ECO:0000256" key="3">
    <source>
        <dbReference type="SAM" id="Phobius"/>
    </source>
</evidence>
<keyword evidence="3" id="KW-1133">Transmembrane helix</keyword>
<dbReference type="SUPFAM" id="SSF52540">
    <property type="entry name" value="P-loop containing nucleoside triphosphate hydrolases"/>
    <property type="match status" value="1"/>
</dbReference>
<dbReference type="EMBL" id="CAJMWW010000091">
    <property type="protein sequence ID" value="CAE6438480.1"/>
    <property type="molecule type" value="Genomic_DNA"/>
</dbReference>
<dbReference type="PANTHER" id="PTHR46082:SF6">
    <property type="entry name" value="AAA+ ATPASE DOMAIN-CONTAINING PROTEIN-RELATED"/>
    <property type="match status" value="1"/>
</dbReference>
<dbReference type="Gene3D" id="3.40.50.300">
    <property type="entry name" value="P-loop containing nucleotide triphosphate hydrolases"/>
    <property type="match status" value="1"/>
</dbReference>
<dbReference type="InterPro" id="IPR011990">
    <property type="entry name" value="TPR-like_helical_dom_sf"/>
</dbReference>
<dbReference type="PANTHER" id="PTHR46082">
    <property type="entry name" value="ATP/GTP-BINDING PROTEIN-RELATED"/>
    <property type="match status" value="1"/>
</dbReference>
<evidence type="ECO:0000313" key="6">
    <source>
        <dbReference type="Proteomes" id="UP000663841"/>
    </source>
</evidence>
<dbReference type="Pfam" id="PF13374">
    <property type="entry name" value="TPR_10"/>
    <property type="match status" value="2"/>
</dbReference>
<dbReference type="Gene3D" id="1.25.40.10">
    <property type="entry name" value="Tetratricopeptide repeat domain"/>
    <property type="match status" value="2"/>
</dbReference>
<reference evidence="5" key="1">
    <citation type="submission" date="2021-01" db="EMBL/GenBank/DDBJ databases">
        <authorList>
            <person name="Kaushik A."/>
        </authorList>
    </citation>
    <scope>NUCLEOTIDE SEQUENCE</scope>
    <source>
        <strain evidence="5">AG3-T5</strain>
    </source>
</reference>
<dbReference type="Pfam" id="PF01734">
    <property type="entry name" value="Patatin"/>
    <property type="match status" value="1"/>
</dbReference>
<keyword evidence="1" id="KW-0443">Lipid metabolism</keyword>
<feature type="domain" description="PNPLA" evidence="4">
    <location>
        <begin position="14"/>
        <end position="212"/>
    </location>
</feature>
<dbReference type="SUPFAM" id="SSF52151">
    <property type="entry name" value="FabD/lysophospholipase-like"/>
    <property type="match status" value="1"/>
</dbReference>
<evidence type="ECO:0000313" key="5">
    <source>
        <dbReference type="EMBL" id="CAE6438480.1"/>
    </source>
</evidence>
<keyword evidence="3" id="KW-0472">Membrane</keyword>
<dbReference type="InterPro" id="IPR016035">
    <property type="entry name" value="Acyl_Trfase/lysoPLipase"/>
</dbReference>
<evidence type="ECO:0000256" key="2">
    <source>
        <dbReference type="PROSITE-ProRule" id="PRU01161"/>
    </source>
</evidence>
<proteinExistence type="predicted"/>
<dbReference type="GO" id="GO:0046486">
    <property type="term" value="P:glycerolipid metabolic process"/>
    <property type="evidence" value="ECO:0007669"/>
    <property type="project" value="UniProtKB-ARBA"/>
</dbReference>
<dbReference type="InterPro" id="IPR053137">
    <property type="entry name" value="NLR-like"/>
</dbReference>
<evidence type="ECO:0000259" key="4">
    <source>
        <dbReference type="PROSITE" id="PS51635"/>
    </source>
</evidence>
<dbReference type="InterPro" id="IPR002641">
    <property type="entry name" value="PNPLA_dom"/>
</dbReference>
<evidence type="ECO:0000256" key="1">
    <source>
        <dbReference type="ARBA" id="ARBA00023098"/>
    </source>
</evidence>
<feature type="short sequence motif" description="DGA/G" evidence="2">
    <location>
        <begin position="199"/>
        <end position="201"/>
    </location>
</feature>
<dbReference type="PROSITE" id="PS51635">
    <property type="entry name" value="PNPLA"/>
    <property type="match status" value="1"/>
</dbReference>
<dbReference type="Proteomes" id="UP000663841">
    <property type="component" value="Unassembled WGS sequence"/>
</dbReference>
<keyword evidence="3" id="KW-0812">Transmembrane</keyword>
<feature type="short sequence motif" description="GXGXXG" evidence="2">
    <location>
        <begin position="18"/>
        <end position="23"/>
    </location>
</feature>
<comment type="caution">
    <text evidence="2">Lacks conserved residue(s) required for the propagation of feature annotation.</text>
</comment>
<gene>
    <name evidence="5" type="ORF">RDB_LOCUS88556</name>
</gene>
<dbReference type="SUPFAM" id="SSF48452">
    <property type="entry name" value="TPR-like"/>
    <property type="match status" value="3"/>
</dbReference>
<protein>
    <recommendedName>
        <fullName evidence="4">PNPLA domain-containing protein</fullName>
    </recommendedName>
</protein>
<comment type="caution">
    <text evidence="5">The sequence shown here is derived from an EMBL/GenBank/DDBJ whole genome shotgun (WGS) entry which is preliminary data.</text>
</comment>
<organism evidence="5 6">
    <name type="scientific">Rhizoctonia solani</name>
    <dbReference type="NCBI Taxonomy" id="456999"/>
    <lineage>
        <taxon>Eukaryota</taxon>
        <taxon>Fungi</taxon>
        <taxon>Dikarya</taxon>
        <taxon>Basidiomycota</taxon>
        <taxon>Agaricomycotina</taxon>
        <taxon>Agaricomycetes</taxon>
        <taxon>Cantharellales</taxon>
        <taxon>Ceratobasidiaceae</taxon>
        <taxon>Rhizoctonia</taxon>
    </lineage>
</organism>